<comment type="catalytic activity">
    <reaction evidence="5 6">
        <text>L-glutamyl-tRNA(Gln) + L-glutamine + ATP + H2O = L-glutaminyl-tRNA(Gln) + L-glutamate + ADP + phosphate + H(+)</text>
        <dbReference type="Rhea" id="RHEA:17521"/>
        <dbReference type="Rhea" id="RHEA-COMP:9681"/>
        <dbReference type="Rhea" id="RHEA-COMP:9684"/>
        <dbReference type="ChEBI" id="CHEBI:15377"/>
        <dbReference type="ChEBI" id="CHEBI:15378"/>
        <dbReference type="ChEBI" id="CHEBI:29985"/>
        <dbReference type="ChEBI" id="CHEBI:30616"/>
        <dbReference type="ChEBI" id="CHEBI:43474"/>
        <dbReference type="ChEBI" id="CHEBI:58359"/>
        <dbReference type="ChEBI" id="CHEBI:78520"/>
        <dbReference type="ChEBI" id="CHEBI:78521"/>
        <dbReference type="ChEBI" id="CHEBI:456216"/>
    </reaction>
</comment>
<accession>A0A173UHA6</accession>
<feature type="region of interest" description="Disordered" evidence="7">
    <location>
        <begin position="280"/>
        <end position="305"/>
    </location>
</feature>
<dbReference type="InterPro" id="IPR036113">
    <property type="entry name" value="Asp/Glu-ADT_sf_sub_c"/>
</dbReference>
<dbReference type="Gene3D" id="3.40.630.30">
    <property type="match status" value="1"/>
</dbReference>
<dbReference type="GO" id="GO:0016747">
    <property type="term" value="F:acyltransferase activity, transferring groups other than amino-acyl groups"/>
    <property type="evidence" value="ECO:0007669"/>
    <property type="project" value="InterPro"/>
</dbReference>
<keyword evidence="6" id="KW-0547">Nucleotide-binding</keyword>
<dbReference type="SUPFAM" id="SSF55729">
    <property type="entry name" value="Acyl-CoA N-acyltransferases (Nat)"/>
    <property type="match status" value="1"/>
</dbReference>
<evidence type="ECO:0000256" key="6">
    <source>
        <dbReference type="HAMAP-Rule" id="MF_00122"/>
    </source>
</evidence>
<dbReference type="PANTHER" id="PTHR43792">
    <property type="entry name" value="GNAT FAMILY, PUTATIVE (AFU_ORTHOLOGUE AFUA_3G00765)-RELATED-RELATED"/>
    <property type="match status" value="1"/>
</dbReference>
<dbReference type="GO" id="GO:0050566">
    <property type="term" value="F:asparaginyl-tRNA synthase (glutamine-hydrolyzing) activity"/>
    <property type="evidence" value="ECO:0007669"/>
    <property type="project" value="RHEA"/>
</dbReference>
<keyword evidence="9" id="KW-0808">Transferase</keyword>
<dbReference type="Gene3D" id="1.10.20.60">
    <property type="entry name" value="Glu-tRNAGln amidotransferase C subunit, N-terminal domain"/>
    <property type="match status" value="1"/>
</dbReference>
<name>A0A173UHA6_EUBRA</name>
<comment type="similarity">
    <text evidence="1 6">Belongs to the GatC family.</text>
</comment>
<dbReference type="Proteomes" id="UP000095492">
    <property type="component" value="Unassembled WGS sequence"/>
</dbReference>
<evidence type="ECO:0000256" key="1">
    <source>
        <dbReference type="ARBA" id="ARBA00010757"/>
    </source>
</evidence>
<dbReference type="Pfam" id="PF02686">
    <property type="entry name" value="GatC"/>
    <property type="match status" value="1"/>
</dbReference>
<dbReference type="HAMAP" id="MF_00122">
    <property type="entry name" value="GatC"/>
    <property type="match status" value="1"/>
</dbReference>
<evidence type="ECO:0000256" key="4">
    <source>
        <dbReference type="ARBA" id="ARBA00047380"/>
    </source>
</evidence>
<comment type="catalytic activity">
    <reaction evidence="4 6">
        <text>L-aspartyl-tRNA(Asn) + L-glutamine + ATP + H2O = L-asparaginyl-tRNA(Asn) + L-glutamate + ADP + phosphate + 2 H(+)</text>
        <dbReference type="Rhea" id="RHEA:14513"/>
        <dbReference type="Rhea" id="RHEA-COMP:9674"/>
        <dbReference type="Rhea" id="RHEA-COMP:9677"/>
        <dbReference type="ChEBI" id="CHEBI:15377"/>
        <dbReference type="ChEBI" id="CHEBI:15378"/>
        <dbReference type="ChEBI" id="CHEBI:29985"/>
        <dbReference type="ChEBI" id="CHEBI:30616"/>
        <dbReference type="ChEBI" id="CHEBI:43474"/>
        <dbReference type="ChEBI" id="CHEBI:58359"/>
        <dbReference type="ChEBI" id="CHEBI:78515"/>
        <dbReference type="ChEBI" id="CHEBI:78516"/>
        <dbReference type="ChEBI" id="CHEBI:456216"/>
    </reaction>
</comment>
<dbReference type="EC" id="6.3.5.-" evidence="6"/>
<evidence type="ECO:0000256" key="7">
    <source>
        <dbReference type="SAM" id="MobiDB-lite"/>
    </source>
</evidence>
<gene>
    <name evidence="6 9" type="primary">gatC</name>
    <name evidence="9" type="ORF">ERS852448_02063</name>
</gene>
<dbReference type="PANTHER" id="PTHR43792:SF1">
    <property type="entry name" value="N-ACETYLTRANSFERASE DOMAIN-CONTAINING PROTEIN"/>
    <property type="match status" value="1"/>
</dbReference>
<dbReference type="GO" id="GO:0006450">
    <property type="term" value="P:regulation of translational fidelity"/>
    <property type="evidence" value="ECO:0007669"/>
    <property type="project" value="InterPro"/>
</dbReference>
<evidence type="ECO:0000256" key="2">
    <source>
        <dbReference type="ARBA" id="ARBA00011123"/>
    </source>
</evidence>
<keyword evidence="6 9" id="KW-0436">Ligase</keyword>
<evidence type="ECO:0000313" key="9">
    <source>
        <dbReference type="EMBL" id="CUN14372.1"/>
    </source>
</evidence>
<proteinExistence type="inferred from homology"/>
<dbReference type="GO" id="GO:0006412">
    <property type="term" value="P:translation"/>
    <property type="evidence" value="ECO:0007669"/>
    <property type="project" value="UniProtKB-UniRule"/>
</dbReference>
<dbReference type="AlphaFoldDB" id="A0A173UHA6"/>
<dbReference type="InterPro" id="IPR000182">
    <property type="entry name" value="GNAT_dom"/>
</dbReference>
<keyword evidence="6" id="KW-0067">ATP-binding</keyword>
<dbReference type="SUPFAM" id="SSF141000">
    <property type="entry name" value="Glu-tRNAGln amidotransferase C subunit"/>
    <property type="match status" value="1"/>
</dbReference>
<feature type="domain" description="N-acetyltransferase" evidence="8">
    <location>
        <begin position="14"/>
        <end position="181"/>
    </location>
</feature>
<sequence length="305" mass="34148">MRHTGTQTIATERLTLRRFTIEDAENMYYNWASDPEVTRYLTWQPHKSVEETAEILQQWEAGYSKNEFYQWAIELNDIEQPIGSISVVSLNEDVQSAELGYCIGKSWWHQGYTTEAVEAVIRFLMAEVGAGRVWAQHDVANPNSGEVMKKAGMDYEGTLRQSTRNNQGIVDAAVYAKISHVAFEEEPEAEEQTSGASVTKVMAEDGTMKNVISDDTMEYVGILAKLELSPEEAEAAKKDMEDMLDYIDLLNELDTTGIEPMSHVFPIENVFREDVVTNGDGSADTLKNAPEQKDGGFKVPKTIGE</sequence>
<reference evidence="9 10" key="1">
    <citation type="submission" date="2015-09" db="EMBL/GenBank/DDBJ databases">
        <authorList>
            <consortium name="Pathogen Informatics"/>
        </authorList>
    </citation>
    <scope>NUCLEOTIDE SEQUENCE [LARGE SCALE GENOMIC DNA]</scope>
    <source>
        <strain evidence="9 10">2789STDY5608891</strain>
    </source>
</reference>
<dbReference type="GO" id="GO:0005524">
    <property type="term" value="F:ATP binding"/>
    <property type="evidence" value="ECO:0007669"/>
    <property type="project" value="UniProtKB-KW"/>
</dbReference>
<protein>
    <recommendedName>
        <fullName evidence="6">Aspartyl/glutamyl-tRNA(Asn/Gln) amidotransferase subunit C</fullName>
        <shortName evidence="6">Asp/Glu-ADT subunit C</shortName>
        <ecNumber evidence="6">6.3.5.-</ecNumber>
    </recommendedName>
</protein>
<dbReference type="Pfam" id="PF13302">
    <property type="entry name" value="Acetyltransf_3"/>
    <property type="match status" value="1"/>
</dbReference>
<evidence type="ECO:0000256" key="3">
    <source>
        <dbReference type="ARBA" id="ARBA00024799"/>
    </source>
</evidence>
<dbReference type="EMBL" id="CYYA01000014">
    <property type="protein sequence ID" value="CUN14372.1"/>
    <property type="molecule type" value="Genomic_DNA"/>
</dbReference>
<dbReference type="InterPro" id="IPR003837">
    <property type="entry name" value="GatC"/>
</dbReference>
<evidence type="ECO:0000256" key="5">
    <source>
        <dbReference type="ARBA" id="ARBA00047913"/>
    </source>
</evidence>
<dbReference type="NCBIfam" id="TIGR00135">
    <property type="entry name" value="gatC"/>
    <property type="match status" value="1"/>
</dbReference>
<dbReference type="InterPro" id="IPR016181">
    <property type="entry name" value="Acyl_CoA_acyltransferase"/>
</dbReference>
<dbReference type="InterPro" id="IPR051531">
    <property type="entry name" value="N-acetyltransferase"/>
</dbReference>
<evidence type="ECO:0000259" key="8">
    <source>
        <dbReference type="PROSITE" id="PS51186"/>
    </source>
</evidence>
<dbReference type="STRING" id="39490.ERS852448_02063"/>
<dbReference type="GO" id="GO:0050567">
    <property type="term" value="F:glutaminyl-tRNA synthase (glutamine-hydrolyzing) activity"/>
    <property type="evidence" value="ECO:0007669"/>
    <property type="project" value="UniProtKB-UniRule"/>
</dbReference>
<dbReference type="OrthoDB" id="9813938at2"/>
<organism evidence="9 10">
    <name type="scientific">Eubacterium ramulus</name>
    <dbReference type="NCBI Taxonomy" id="39490"/>
    <lineage>
        <taxon>Bacteria</taxon>
        <taxon>Bacillati</taxon>
        <taxon>Bacillota</taxon>
        <taxon>Clostridia</taxon>
        <taxon>Eubacteriales</taxon>
        <taxon>Eubacteriaceae</taxon>
        <taxon>Eubacterium</taxon>
    </lineage>
</organism>
<keyword evidence="6" id="KW-0648">Protein biosynthesis</keyword>
<evidence type="ECO:0000313" key="10">
    <source>
        <dbReference type="Proteomes" id="UP000095492"/>
    </source>
</evidence>
<comment type="subunit">
    <text evidence="2 6">Heterotrimer of A, B and C subunits.</text>
</comment>
<comment type="function">
    <text evidence="3 6">Allows the formation of correctly charged Asn-tRNA(Asn) or Gln-tRNA(Gln) through the transamidation of misacylated Asp-tRNA(Asn) or Glu-tRNA(Gln) in organisms which lack either or both of asparaginyl-tRNA or glutaminyl-tRNA synthetases. The reaction takes place in the presence of glutamine and ATP through an activated phospho-Asp-tRNA(Asn) or phospho-Glu-tRNA(Gln).</text>
</comment>
<dbReference type="PROSITE" id="PS51186">
    <property type="entry name" value="GNAT"/>
    <property type="match status" value="1"/>
</dbReference>